<organism evidence="1 2">
    <name type="scientific">Paramecium pentaurelia</name>
    <dbReference type="NCBI Taxonomy" id="43138"/>
    <lineage>
        <taxon>Eukaryota</taxon>
        <taxon>Sar</taxon>
        <taxon>Alveolata</taxon>
        <taxon>Ciliophora</taxon>
        <taxon>Intramacronucleata</taxon>
        <taxon>Oligohymenophorea</taxon>
        <taxon>Peniculida</taxon>
        <taxon>Parameciidae</taxon>
        <taxon>Paramecium</taxon>
    </lineage>
</organism>
<evidence type="ECO:0000313" key="2">
    <source>
        <dbReference type="Proteomes" id="UP000689195"/>
    </source>
</evidence>
<gene>
    <name evidence="1" type="ORF">PPENT_87.1.T0350006</name>
</gene>
<dbReference type="AlphaFoldDB" id="A0A8S1U4P0"/>
<sequence length="91" mass="10538">MKLKLGKRNLQFQIKDYHNTQEDLMLVQAEVDAFKQRGNATVVKVIIFFSQSKSYEIPKANLFKENILNTKQSQVSQSSQLIVRPLKEVNI</sequence>
<name>A0A8S1U4P0_9CILI</name>
<dbReference type="EMBL" id="CAJJDO010000035">
    <property type="protein sequence ID" value="CAD8160481.1"/>
    <property type="molecule type" value="Genomic_DNA"/>
</dbReference>
<dbReference type="Proteomes" id="UP000689195">
    <property type="component" value="Unassembled WGS sequence"/>
</dbReference>
<proteinExistence type="predicted"/>
<protein>
    <submittedName>
        <fullName evidence="1">Uncharacterized protein</fullName>
    </submittedName>
</protein>
<accession>A0A8S1U4P0</accession>
<reference evidence="1" key="1">
    <citation type="submission" date="2021-01" db="EMBL/GenBank/DDBJ databases">
        <authorList>
            <consortium name="Genoscope - CEA"/>
            <person name="William W."/>
        </authorList>
    </citation>
    <scope>NUCLEOTIDE SEQUENCE</scope>
</reference>
<comment type="caution">
    <text evidence="1">The sequence shown here is derived from an EMBL/GenBank/DDBJ whole genome shotgun (WGS) entry which is preliminary data.</text>
</comment>
<keyword evidence="2" id="KW-1185">Reference proteome</keyword>
<evidence type="ECO:0000313" key="1">
    <source>
        <dbReference type="EMBL" id="CAD8160481.1"/>
    </source>
</evidence>